<feature type="compositionally biased region" description="Acidic residues" evidence="1">
    <location>
        <begin position="1"/>
        <end position="15"/>
    </location>
</feature>
<feature type="compositionally biased region" description="Acidic residues" evidence="1">
    <location>
        <begin position="63"/>
        <end position="76"/>
    </location>
</feature>
<feature type="compositionally biased region" description="Polar residues" evidence="1">
    <location>
        <begin position="94"/>
        <end position="103"/>
    </location>
</feature>
<gene>
    <name evidence="2" type="ORF">CALCODRAFT_481327</name>
</gene>
<evidence type="ECO:0000313" key="3">
    <source>
        <dbReference type="Proteomes" id="UP000076842"/>
    </source>
</evidence>
<dbReference type="AlphaFoldDB" id="A0A165HQM7"/>
<keyword evidence="3" id="KW-1185">Reference proteome</keyword>
<feature type="region of interest" description="Disordered" evidence="1">
    <location>
        <begin position="1"/>
        <end position="124"/>
    </location>
</feature>
<feature type="compositionally biased region" description="Acidic residues" evidence="1">
    <location>
        <begin position="32"/>
        <end position="44"/>
    </location>
</feature>
<evidence type="ECO:0000256" key="1">
    <source>
        <dbReference type="SAM" id="MobiDB-lite"/>
    </source>
</evidence>
<reference evidence="2 3" key="1">
    <citation type="journal article" date="2016" name="Mol. Biol. Evol.">
        <title>Comparative Genomics of Early-Diverging Mushroom-Forming Fungi Provides Insights into the Origins of Lignocellulose Decay Capabilities.</title>
        <authorList>
            <person name="Nagy L.G."/>
            <person name="Riley R."/>
            <person name="Tritt A."/>
            <person name="Adam C."/>
            <person name="Daum C."/>
            <person name="Floudas D."/>
            <person name="Sun H."/>
            <person name="Yadav J.S."/>
            <person name="Pangilinan J."/>
            <person name="Larsson K.H."/>
            <person name="Matsuura K."/>
            <person name="Barry K."/>
            <person name="Labutti K."/>
            <person name="Kuo R."/>
            <person name="Ohm R.A."/>
            <person name="Bhattacharya S.S."/>
            <person name="Shirouzu T."/>
            <person name="Yoshinaga Y."/>
            <person name="Martin F.M."/>
            <person name="Grigoriev I.V."/>
            <person name="Hibbett D.S."/>
        </authorList>
    </citation>
    <scope>NUCLEOTIDE SEQUENCE [LARGE SCALE GENOMIC DNA]</scope>
    <source>
        <strain evidence="2 3">HHB12733</strain>
    </source>
</reference>
<name>A0A165HQM7_9BASI</name>
<dbReference type="Proteomes" id="UP000076842">
    <property type="component" value="Unassembled WGS sequence"/>
</dbReference>
<organism evidence="2 3">
    <name type="scientific">Calocera cornea HHB12733</name>
    <dbReference type="NCBI Taxonomy" id="1353952"/>
    <lineage>
        <taxon>Eukaryota</taxon>
        <taxon>Fungi</taxon>
        <taxon>Dikarya</taxon>
        <taxon>Basidiomycota</taxon>
        <taxon>Agaricomycotina</taxon>
        <taxon>Dacrymycetes</taxon>
        <taxon>Dacrymycetales</taxon>
        <taxon>Dacrymycetaceae</taxon>
        <taxon>Calocera</taxon>
    </lineage>
</organism>
<sequence length="351" mass="39661">MVEAEGQADEDEEITPLDPDLLRTPSPADRQMDEEQDAEDEEITPLDPDLLRTPSPVDSNMHEDEDTDEDYMEDADVGTTPPPAETEGVATVNDHATSSSPLTESPIGTEEEEELPKARARPRRQVAARGRLHLRAFLGLDPFGLTEYADRVVEAFQAAQVLVNEFPFCRRDWSAQHTSPRTRLGPQPEGLNMSPLQLPYPDTQIGSMDCAAWWARVHDSLEYRRLVFDPNRPFGTEEHIKAAILTIPQTAVQRVYEAHHGYILEQGEGIMVASRGIAASALNYFHAIVAGRVVLGASQPDAPLSDEEWYEWVDGHPGRADEDLFRYMNIFYHALYDYFLYTEGRNPRFHW</sequence>
<dbReference type="EMBL" id="KV423938">
    <property type="protein sequence ID" value="KZT59611.1"/>
    <property type="molecule type" value="Genomic_DNA"/>
</dbReference>
<accession>A0A165HQM7</accession>
<dbReference type="InParanoid" id="A0A165HQM7"/>
<protein>
    <submittedName>
        <fullName evidence="2">Uncharacterized protein</fullName>
    </submittedName>
</protein>
<evidence type="ECO:0000313" key="2">
    <source>
        <dbReference type="EMBL" id="KZT59611.1"/>
    </source>
</evidence>
<proteinExistence type="predicted"/>